<proteinExistence type="predicted"/>
<reference evidence="2" key="1">
    <citation type="journal article" date="2020" name="Nat. Commun.">
        <title>Large-scale genome sequencing of mycorrhizal fungi provides insights into the early evolution of symbiotic traits.</title>
        <authorList>
            <person name="Miyauchi S."/>
            <person name="Kiss E."/>
            <person name="Kuo A."/>
            <person name="Drula E."/>
            <person name="Kohler A."/>
            <person name="Sanchez-Garcia M."/>
            <person name="Morin E."/>
            <person name="Andreopoulos B."/>
            <person name="Barry K.W."/>
            <person name="Bonito G."/>
            <person name="Buee M."/>
            <person name="Carver A."/>
            <person name="Chen C."/>
            <person name="Cichocki N."/>
            <person name="Clum A."/>
            <person name="Culley D."/>
            <person name="Crous P.W."/>
            <person name="Fauchery L."/>
            <person name="Girlanda M."/>
            <person name="Hayes R.D."/>
            <person name="Keri Z."/>
            <person name="LaButti K."/>
            <person name="Lipzen A."/>
            <person name="Lombard V."/>
            <person name="Magnuson J."/>
            <person name="Maillard F."/>
            <person name="Murat C."/>
            <person name="Nolan M."/>
            <person name="Ohm R.A."/>
            <person name="Pangilinan J."/>
            <person name="Pereira M.F."/>
            <person name="Perotto S."/>
            <person name="Peter M."/>
            <person name="Pfister S."/>
            <person name="Riley R."/>
            <person name="Sitrit Y."/>
            <person name="Stielow J.B."/>
            <person name="Szollosi G."/>
            <person name="Zifcakova L."/>
            <person name="Stursova M."/>
            <person name="Spatafora J.W."/>
            <person name="Tedersoo L."/>
            <person name="Vaario L.M."/>
            <person name="Yamada A."/>
            <person name="Yan M."/>
            <person name="Wang P."/>
            <person name="Xu J."/>
            <person name="Bruns T."/>
            <person name="Baldrian P."/>
            <person name="Vilgalys R."/>
            <person name="Dunand C."/>
            <person name="Henrissat B."/>
            <person name="Grigoriev I.V."/>
            <person name="Hibbett D."/>
            <person name="Nagy L.G."/>
            <person name="Martin F.M."/>
        </authorList>
    </citation>
    <scope>NUCLEOTIDE SEQUENCE</scope>
    <source>
        <strain evidence="2">UH-Tt-Lm1</strain>
    </source>
</reference>
<evidence type="ECO:0000313" key="3">
    <source>
        <dbReference type="Proteomes" id="UP000736335"/>
    </source>
</evidence>
<gene>
    <name evidence="2" type="ORF">BJ322DRAFT_999457</name>
</gene>
<dbReference type="GO" id="GO:0005737">
    <property type="term" value="C:cytoplasm"/>
    <property type="evidence" value="ECO:0007669"/>
    <property type="project" value="TreeGrafter"/>
</dbReference>
<organism evidence="2 3">
    <name type="scientific">Thelephora terrestris</name>
    <dbReference type="NCBI Taxonomy" id="56493"/>
    <lineage>
        <taxon>Eukaryota</taxon>
        <taxon>Fungi</taxon>
        <taxon>Dikarya</taxon>
        <taxon>Basidiomycota</taxon>
        <taxon>Agaricomycotina</taxon>
        <taxon>Agaricomycetes</taxon>
        <taxon>Thelephorales</taxon>
        <taxon>Thelephoraceae</taxon>
        <taxon>Thelephora</taxon>
    </lineage>
</organism>
<accession>A0A9P6HLY2</accession>
<dbReference type="CDD" id="cd03112">
    <property type="entry name" value="CobW-like"/>
    <property type="match status" value="1"/>
</dbReference>
<dbReference type="OrthoDB" id="272672at2759"/>
<keyword evidence="3" id="KW-1185">Reference proteome</keyword>
<dbReference type="EMBL" id="WIUZ02000002">
    <property type="protein sequence ID" value="KAF9790274.1"/>
    <property type="molecule type" value="Genomic_DNA"/>
</dbReference>
<name>A0A9P6HLY2_9AGAM</name>
<comment type="caution">
    <text evidence="2">The sequence shown here is derived from an EMBL/GenBank/DDBJ whole genome shotgun (WGS) entry which is preliminary data.</text>
</comment>
<dbReference type="AlphaFoldDB" id="A0A9P6HLY2"/>
<protein>
    <submittedName>
        <fullName evidence="2">CobW-domain-containing protein</fullName>
    </submittedName>
</protein>
<sequence>MAPISVTVFTGFLGAGKTSLILKCLPQFPPEYKVVLLKNEFGDVQVDSQLAKQSNLSAVSEILNGCMCCVLVGQMKSALLEIRDGFWPDRIIIECSGSAFPATLAFQLRELERETGDFKMDAIITVIDAENFMGYEDTSPTARMQASYTDLLVINKWEEVPERQLDIVLDHLHTLNDLTPKVKASRTTGVDLSLLFGLDSKAFREPMPLAASDHDREVQTFTILKGAEPSIHHHCGSEGECGGEGHDHLAVEPRKVGDVEGLDRSLLLDALHSLSKESIWRVKGFVRLLPENQVYILNWAFGRYELDLSTAQTVSPAIQLTVMGQRGEMKRLVHRFAEKLGGSVHV</sequence>
<reference evidence="2" key="2">
    <citation type="submission" date="2020-11" db="EMBL/GenBank/DDBJ databases">
        <authorList>
            <consortium name="DOE Joint Genome Institute"/>
            <person name="Kuo A."/>
            <person name="Miyauchi S."/>
            <person name="Kiss E."/>
            <person name="Drula E."/>
            <person name="Kohler A."/>
            <person name="Sanchez-Garcia M."/>
            <person name="Andreopoulos B."/>
            <person name="Barry K.W."/>
            <person name="Bonito G."/>
            <person name="Buee M."/>
            <person name="Carver A."/>
            <person name="Chen C."/>
            <person name="Cichocki N."/>
            <person name="Clum A."/>
            <person name="Culley D."/>
            <person name="Crous P.W."/>
            <person name="Fauchery L."/>
            <person name="Girlanda M."/>
            <person name="Hayes R."/>
            <person name="Keri Z."/>
            <person name="Labutti K."/>
            <person name="Lipzen A."/>
            <person name="Lombard V."/>
            <person name="Magnuson J."/>
            <person name="Maillard F."/>
            <person name="Morin E."/>
            <person name="Murat C."/>
            <person name="Nolan M."/>
            <person name="Ohm R."/>
            <person name="Pangilinan J."/>
            <person name="Pereira M."/>
            <person name="Perotto S."/>
            <person name="Peter M."/>
            <person name="Riley R."/>
            <person name="Sitrit Y."/>
            <person name="Stielow B."/>
            <person name="Szollosi G."/>
            <person name="Zifcakova L."/>
            <person name="Stursova M."/>
            <person name="Spatafora J.W."/>
            <person name="Tedersoo L."/>
            <person name="Vaario L.-M."/>
            <person name="Yamada A."/>
            <person name="Yan M."/>
            <person name="Wang P."/>
            <person name="Xu J."/>
            <person name="Bruns T."/>
            <person name="Baldrian P."/>
            <person name="Vilgalys R."/>
            <person name="Henrissat B."/>
            <person name="Grigoriev I.V."/>
            <person name="Hibbett D."/>
            <person name="Nagy L.G."/>
            <person name="Martin F.M."/>
        </authorList>
    </citation>
    <scope>NUCLEOTIDE SEQUENCE</scope>
    <source>
        <strain evidence="2">UH-Tt-Lm1</strain>
    </source>
</reference>
<feature type="domain" description="CobW/HypB/UreG nucleotide-binding" evidence="1">
    <location>
        <begin position="6"/>
        <end position="178"/>
    </location>
</feature>
<dbReference type="PANTHER" id="PTHR13748">
    <property type="entry name" value="COBW-RELATED"/>
    <property type="match status" value="1"/>
</dbReference>
<dbReference type="InterPro" id="IPR027417">
    <property type="entry name" value="P-loop_NTPase"/>
</dbReference>
<dbReference type="Proteomes" id="UP000736335">
    <property type="component" value="Unassembled WGS sequence"/>
</dbReference>
<dbReference type="InterPro" id="IPR003495">
    <property type="entry name" value="CobW/HypB/UreG_nucleotide-bd"/>
</dbReference>
<evidence type="ECO:0000313" key="2">
    <source>
        <dbReference type="EMBL" id="KAF9790274.1"/>
    </source>
</evidence>
<dbReference type="PANTHER" id="PTHR13748:SF62">
    <property type="entry name" value="COBW DOMAIN-CONTAINING PROTEIN"/>
    <property type="match status" value="1"/>
</dbReference>
<dbReference type="Pfam" id="PF02492">
    <property type="entry name" value="cobW"/>
    <property type="match status" value="1"/>
</dbReference>
<dbReference type="Gene3D" id="3.40.50.300">
    <property type="entry name" value="P-loop containing nucleotide triphosphate hydrolases"/>
    <property type="match status" value="1"/>
</dbReference>
<dbReference type="InterPro" id="IPR051316">
    <property type="entry name" value="Zinc-reg_GTPase_activator"/>
</dbReference>
<dbReference type="SUPFAM" id="SSF52540">
    <property type="entry name" value="P-loop containing nucleoside triphosphate hydrolases"/>
    <property type="match status" value="1"/>
</dbReference>
<evidence type="ECO:0000259" key="1">
    <source>
        <dbReference type="Pfam" id="PF02492"/>
    </source>
</evidence>